<reference evidence="1" key="1">
    <citation type="submission" date="2024-11" db="EMBL/GenBank/DDBJ databases">
        <title>Identification of new Vibrio campbellii strains harboring the pVA1 plasmid isolated from Penaeus vannamei postlarvae affected by outbreaks of acute hepatopancreatic necrosis disease (AHPND) in Mexico.</title>
        <authorList>
            <person name="Gomez-Gil B."/>
            <person name="Enciso-Ibarra J."/>
        </authorList>
    </citation>
    <scope>NUCLEOTIDE SEQUENCE</scope>
    <source>
        <strain evidence="1">M270204</strain>
    </source>
</reference>
<organism evidence="1 2">
    <name type="scientific">Vibrio campbellii</name>
    <dbReference type="NCBI Taxonomy" id="680"/>
    <lineage>
        <taxon>Bacteria</taxon>
        <taxon>Pseudomonadati</taxon>
        <taxon>Pseudomonadota</taxon>
        <taxon>Gammaproteobacteria</taxon>
        <taxon>Vibrionales</taxon>
        <taxon>Vibrionaceae</taxon>
        <taxon>Vibrio</taxon>
    </lineage>
</organism>
<dbReference type="Proteomes" id="UP001354073">
    <property type="component" value="Unassembled WGS sequence"/>
</dbReference>
<dbReference type="EMBL" id="JAVHXJ020000249">
    <property type="protein sequence ID" value="MGI1900859.1"/>
    <property type="molecule type" value="Genomic_DNA"/>
</dbReference>
<keyword evidence="1" id="KW-0378">Hydrolase</keyword>
<proteinExistence type="predicted"/>
<evidence type="ECO:0000313" key="2">
    <source>
        <dbReference type="Proteomes" id="UP001354073"/>
    </source>
</evidence>
<comment type="caution">
    <text evidence="1">The sequence shown here is derived from an EMBL/GenBank/DDBJ whole genome shotgun (WGS) entry which is preliminary data.</text>
</comment>
<gene>
    <name evidence="1" type="ORF">REH74_025360</name>
</gene>
<accession>A0ACC7RFW0</accession>
<dbReference type="EC" id="3.1.3.-" evidence="1"/>
<name>A0ACC7RFW0_9VIBR</name>
<sequence length="1147" mass="129395">MQFTKDYKEITIKVIDDIYNDETDIYSKISRLSQALELINEGIREEKVLVLKDEYYSRRDLIISIIDELNSIKYIKNMVGSIFSVVNDRYDNNTKSRNLAVKSTLSRAMVYINHLQECFDQDSGILYGEKITHYVNRLTSEKVNVISRLENALFHVFMKSEKQIIIDILHGKVIKEEVTIGDSWSSQLDSKEIKKKSEKIVQRILGRNLTESLKESDIKQVLIDTQSEIEIYQKCSRGVERDIYDKAHAVIFQMNSDINAPVTGTDSEIEKVLITNNVPLKVLIDSEYEENSPLKYRVVDTKAIITGEEGDFGSVNVYESSKNIDVLNEVSTLLKIISLVTDLGSNTTDSKLKIESLKPREHFDADKSYYEQFLLYKTSQVHEDTSKLIENLNLSPTLLKDTVKVIASLDLILPFYSEEAISNILDDYIESKAEKMADVFQLVNEKFPNADESIKAFLALFVHSFMSSPTAEAISLAIKPAIFMLQTHLGASGRLVLAQDSKGQYVLVSTLNFQHQVMYLNREKHMQAIQDFISLLPRSDENWKSVNYDQFKQLLDVFDISTSFLESIKDPEPFLLRNHRFSNYAWDAIQESTMLKFNLIAHAFKKQGIPVVDFQEEYVLNNLVEKEFGLSLRDKAIEMKELYYSQSLVEISLSEKLPFFQFAGKVINDPGYEFNVSDAESILIDAVALVYDFIPVFAPLARAINVKISSLISSSVIKNIRLVRVSKSAFLRAVAEDISDNLLRRSKVIPNNRINEIKTRLKEIHSYQVMKETRERLQKIQTLGLSGGAGSATVNKAFGLGTDSVILETVDWCYNGKGPVGKRVLDDSIPLPAQPEVFPSIIDEKIAIVRQADEPVSITGWRAPKTGRIHILDGQHRFIAASKLGIPVEVKLKKFGTVPTQVDWGNTNYSNGTPAKYKLKPSHKPVFTKRTAVSAAGEKKAIQNINIHANESLGSIGRPNKNYSTGAQLVNFAENLKAQNVSALISLDSGMSSGEIVALKKQLSAKGIDYISNRTTYIKDFFSVQANTQPTSIQINNIVTRIVDLIDENNGIVLVHCALGDGRSGMVKAAVLMKKIWMKNKPDSIEDLDTSGVAIQPSILKEREVLSYPAVKENIDFIRESHPKAVERADDIQVLNQYWEMLNSEQF</sequence>
<protein>
    <submittedName>
        <fullName evidence="1">Protein-tyrosine phosphatase family protein</fullName>
        <ecNumber evidence="1">3.1.3.-</ecNumber>
    </submittedName>
</protein>
<evidence type="ECO:0000313" key="1">
    <source>
        <dbReference type="EMBL" id="MGI1900859.1"/>
    </source>
</evidence>